<dbReference type="Proteomes" id="UP000637074">
    <property type="component" value="Unassembled WGS sequence"/>
</dbReference>
<dbReference type="InterPro" id="IPR050259">
    <property type="entry name" value="SDR"/>
</dbReference>
<protein>
    <submittedName>
        <fullName evidence="3">3-oxoacyl-ACP reductase</fullName>
    </submittedName>
</protein>
<accession>A0ABQ3N3W7</accession>
<dbReference type="RefSeq" id="WP_191273054.1">
    <property type="nucleotide sequence ID" value="NZ_BNDS01000009.1"/>
</dbReference>
<comment type="caution">
    <text evidence="3">The sequence shown here is derived from an EMBL/GenBank/DDBJ whole genome shotgun (WGS) entry which is preliminary data.</text>
</comment>
<dbReference type="PANTHER" id="PTHR42879">
    <property type="entry name" value="3-OXOACYL-(ACYL-CARRIER-PROTEIN) REDUCTASE"/>
    <property type="match status" value="1"/>
</dbReference>
<evidence type="ECO:0000313" key="3">
    <source>
        <dbReference type="EMBL" id="GHH98839.1"/>
    </source>
</evidence>
<sequence>MKLKDKVAIITGAGHGIGKAVAIQFAKEGAKLSLNYFGQNKNDMDLLLEELKNYGSEVIISDGDLSDENVVKSLVNHTVKTYGRIDILTNIAGICNQSLIQDLEVETWDRMLDVNLKSVFLTTKYTAPFMIVQKSGRIINFASQLAQKGGIEVSHYAASKAGVIGFTKSIALELGEHGITANCIAPGPIETQMLAKFNYSWREQKLSQLPLHRFGSVEEIVPSVVLLASDPDGNAYTGQTLGPNLGDVML</sequence>
<organism evidence="3 4">
    <name type="scientific">Neobacillus kokaensis</name>
    <dbReference type="NCBI Taxonomy" id="2759023"/>
    <lineage>
        <taxon>Bacteria</taxon>
        <taxon>Bacillati</taxon>
        <taxon>Bacillota</taxon>
        <taxon>Bacilli</taxon>
        <taxon>Bacillales</taxon>
        <taxon>Bacillaceae</taxon>
        <taxon>Neobacillus</taxon>
    </lineage>
</organism>
<dbReference type="InterPro" id="IPR002347">
    <property type="entry name" value="SDR_fam"/>
</dbReference>
<evidence type="ECO:0000256" key="2">
    <source>
        <dbReference type="RuleBase" id="RU000363"/>
    </source>
</evidence>
<dbReference type="EMBL" id="BNDS01000009">
    <property type="protein sequence ID" value="GHH98839.1"/>
    <property type="molecule type" value="Genomic_DNA"/>
</dbReference>
<dbReference type="PRINTS" id="PR00081">
    <property type="entry name" value="GDHRDH"/>
</dbReference>
<dbReference type="PROSITE" id="PS00061">
    <property type="entry name" value="ADH_SHORT"/>
    <property type="match status" value="1"/>
</dbReference>
<evidence type="ECO:0000313" key="4">
    <source>
        <dbReference type="Proteomes" id="UP000637074"/>
    </source>
</evidence>
<proteinExistence type="inferred from homology"/>
<reference evidence="3 4" key="1">
    <citation type="journal article" date="2022" name="Int. J. Syst. Evol. Microbiol.">
        <title>Neobacillus kokaensis sp. nov., isolated from soil.</title>
        <authorList>
            <person name="Yuki K."/>
            <person name="Matsubara H."/>
            <person name="Yamaguchi S."/>
        </authorList>
    </citation>
    <scope>NUCLEOTIDE SEQUENCE [LARGE SCALE GENOMIC DNA]</scope>
    <source>
        <strain evidence="3 4">LOB 377</strain>
    </source>
</reference>
<evidence type="ECO:0000256" key="1">
    <source>
        <dbReference type="ARBA" id="ARBA00006484"/>
    </source>
</evidence>
<dbReference type="SUPFAM" id="SSF51735">
    <property type="entry name" value="NAD(P)-binding Rossmann-fold domains"/>
    <property type="match status" value="1"/>
</dbReference>
<comment type="similarity">
    <text evidence="1 2">Belongs to the short-chain dehydrogenases/reductases (SDR) family.</text>
</comment>
<gene>
    <name evidence="3" type="ORF">AM1BK_23820</name>
</gene>
<dbReference type="InterPro" id="IPR020904">
    <property type="entry name" value="Sc_DH/Rdtase_CS"/>
</dbReference>
<name>A0ABQ3N3W7_9BACI</name>
<dbReference type="PANTHER" id="PTHR42879:SF2">
    <property type="entry name" value="3-OXOACYL-[ACYL-CARRIER-PROTEIN] REDUCTASE FABG"/>
    <property type="match status" value="1"/>
</dbReference>
<dbReference type="Gene3D" id="3.40.50.720">
    <property type="entry name" value="NAD(P)-binding Rossmann-like Domain"/>
    <property type="match status" value="1"/>
</dbReference>
<dbReference type="PRINTS" id="PR00080">
    <property type="entry name" value="SDRFAMILY"/>
</dbReference>
<dbReference type="Pfam" id="PF00106">
    <property type="entry name" value="adh_short"/>
    <property type="match status" value="1"/>
</dbReference>
<keyword evidence="4" id="KW-1185">Reference proteome</keyword>
<dbReference type="InterPro" id="IPR036291">
    <property type="entry name" value="NAD(P)-bd_dom_sf"/>
</dbReference>